<dbReference type="AlphaFoldDB" id="A0A0F9LBN7"/>
<name>A0A0F9LBN7_9ZZZZ</name>
<evidence type="ECO:0000256" key="1">
    <source>
        <dbReference type="ARBA" id="ARBA00006484"/>
    </source>
</evidence>
<dbReference type="InterPro" id="IPR036291">
    <property type="entry name" value="NAD(P)-bd_dom_sf"/>
</dbReference>
<dbReference type="Pfam" id="PF00106">
    <property type="entry name" value="adh_short"/>
    <property type="match status" value="1"/>
</dbReference>
<dbReference type="EMBL" id="LAZR01006411">
    <property type="protein sequence ID" value="KKM92304.1"/>
    <property type="molecule type" value="Genomic_DNA"/>
</dbReference>
<proteinExistence type="inferred from homology"/>
<sequence length="280" mass="30656">MKMINETAIVTGSTSGIGKKVAELFLREGCKVTICSRKEVNVNQTVAEFKEEFGDSVLGVVCDVSDPTAVQALVDKTVEVFGSVRILVANAGVNLSYGPFEYLSLDKVNSLAKTMIEINLLGIINSVSSVLPLMIKQGYGRIVTLSGGGADRPVEHMTLYSASKGGVLAFSKCLAKELEKNENDIKINIFNPGMVDTNLSKGAQLIEAWKDKETYEREFEIIKKHVMTDIEKSASAVIPYVLPTCKDNGDSFRGFSIMKLIKGFKKVSKELKQMEKDNPK</sequence>
<comment type="similarity">
    <text evidence="1">Belongs to the short-chain dehydrogenases/reductases (SDR) family.</text>
</comment>
<dbReference type="PRINTS" id="PR00080">
    <property type="entry name" value="SDRFAMILY"/>
</dbReference>
<comment type="caution">
    <text evidence="2">The sequence shown here is derived from an EMBL/GenBank/DDBJ whole genome shotgun (WGS) entry which is preliminary data.</text>
</comment>
<gene>
    <name evidence="2" type="ORF">LCGC14_1219800</name>
</gene>
<dbReference type="Gene3D" id="3.40.50.720">
    <property type="entry name" value="NAD(P)-binding Rossmann-like Domain"/>
    <property type="match status" value="1"/>
</dbReference>
<evidence type="ECO:0000313" key="2">
    <source>
        <dbReference type="EMBL" id="KKM92304.1"/>
    </source>
</evidence>
<accession>A0A0F9LBN7</accession>
<dbReference type="PANTHER" id="PTHR43943">
    <property type="entry name" value="DEHYDROGENASE/REDUCTASE (SDR FAMILY) MEMBER 4"/>
    <property type="match status" value="1"/>
</dbReference>
<protein>
    <submittedName>
        <fullName evidence="2">Uncharacterized protein</fullName>
    </submittedName>
</protein>
<dbReference type="CDD" id="cd05233">
    <property type="entry name" value="SDR_c"/>
    <property type="match status" value="1"/>
</dbReference>
<dbReference type="PRINTS" id="PR00081">
    <property type="entry name" value="GDHRDH"/>
</dbReference>
<dbReference type="InterPro" id="IPR002347">
    <property type="entry name" value="SDR_fam"/>
</dbReference>
<organism evidence="2">
    <name type="scientific">marine sediment metagenome</name>
    <dbReference type="NCBI Taxonomy" id="412755"/>
    <lineage>
        <taxon>unclassified sequences</taxon>
        <taxon>metagenomes</taxon>
        <taxon>ecological metagenomes</taxon>
    </lineage>
</organism>
<dbReference type="SUPFAM" id="SSF51735">
    <property type="entry name" value="NAD(P)-binding Rossmann-fold domains"/>
    <property type="match status" value="1"/>
</dbReference>
<dbReference type="PANTHER" id="PTHR43943:SF2">
    <property type="entry name" value="DEHYDROGENASE_REDUCTASE 4"/>
    <property type="match status" value="1"/>
</dbReference>
<reference evidence="2" key="1">
    <citation type="journal article" date="2015" name="Nature">
        <title>Complex archaea that bridge the gap between prokaryotes and eukaryotes.</title>
        <authorList>
            <person name="Spang A."/>
            <person name="Saw J.H."/>
            <person name="Jorgensen S.L."/>
            <person name="Zaremba-Niedzwiedzka K."/>
            <person name="Martijn J."/>
            <person name="Lind A.E."/>
            <person name="van Eijk R."/>
            <person name="Schleper C."/>
            <person name="Guy L."/>
            <person name="Ettema T.J."/>
        </authorList>
    </citation>
    <scope>NUCLEOTIDE SEQUENCE</scope>
</reference>